<sequence length="646" mass="72024">MKVNFFGCRGSIPRSHPDLARYGGNTPCIEITSSSGHTFILDMGSGAVDLGVDLIKRMKQQANGGGAKKTRGTVLITHTHWDHIQGFPFFAPLFIPEFSWEIYGPKGLSGSFEDTLAGQMQHEYFPVTMSQLTAEVNCHDLFEGSFKTKGVTVKTHYLNHTVLTLGYRLESGGVSVAYITDHEPYDHGLAVEGYQRSPDDAPKTDDDRHVDFFMGVDLLIHDCQYTAKEYGQGKAGWGHSTIEYAVDVAIAAGVKQLALFHHDPNRTDNQVDELVELARERALINAQNGEGKTAPFIFAAAEGMKIDLQEDIRSTARRISCDSARSIHPVNRITFAAENIVACLDCSSTFAESLRDELDKDNLTVHLCKNFESLLSVTERKRPSVIVMNQYNPEGTESALDICCDIRRMMGEWGLGVTFFIIAKDQAELEKGRAKNIVAIDNWITPPLSVDYLRTRIRMNILRSQCRWEQPPIPNNEAERLQTVRESGLLDMESPESISRIGRVARQLFDVSVVAFSLLDEDMIKFITVESVDGFEGLHDVPRGEGICSHIVTTNDLLVVNDTLQDERFARSPHVVGEPFIRFYAGVPISIKGNDGVDYVIGAMSLLDICPRKLDLNQVKLFKDLSSMVDSEFSDLSLKAQAMRKY</sequence>
<keyword evidence="4" id="KW-1185">Reference proteome</keyword>
<evidence type="ECO:0000259" key="2">
    <source>
        <dbReference type="PROSITE" id="PS50110"/>
    </source>
</evidence>
<dbReference type="PANTHER" id="PTHR43102">
    <property type="entry name" value="SLR1143 PROTEIN"/>
    <property type="match status" value="1"/>
</dbReference>
<dbReference type="InterPro" id="IPR029016">
    <property type="entry name" value="GAF-like_dom_sf"/>
</dbReference>
<organism evidence="3 4">
    <name type="scientific">Cyclotella cryptica</name>
    <dbReference type="NCBI Taxonomy" id="29204"/>
    <lineage>
        <taxon>Eukaryota</taxon>
        <taxon>Sar</taxon>
        <taxon>Stramenopiles</taxon>
        <taxon>Ochrophyta</taxon>
        <taxon>Bacillariophyta</taxon>
        <taxon>Coscinodiscophyceae</taxon>
        <taxon>Thalassiosirophycidae</taxon>
        <taxon>Stephanodiscales</taxon>
        <taxon>Stephanodiscaceae</taxon>
        <taxon>Cyclotella</taxon>
    </lineage>
</organism>
<dbReference type="AlphaFoldDB" id="A0ABD3PYV4"/>
<protein>
    <recommendedName>
        <fullName evidence="2">Response regulatory domain-containing protein</fullName>
    </recommendedName>
</protein>
<dbReference type="EMBL" id="JABMIG020000094">
    <property type="protein sequence ID" value="KAL3793130.1"/>
    <property type="molecule type" value="Genomic_DNA"/>
</dbReference>
<dbReference type="Gene3D" id="3.30.450.40">
    <property type="match status" value="1"/>
</dbReference>
<gene>
    <name evidence="3" type="ORF">HJC23_005632</name>
</gene>
<dbReference type="PROSITE" id="PS50110">
    <property type="entry name" value="RESPONSE_REGULATORY"/>
    <property type="match status" value="1"/>
</dbReference>
<dbReference type="Gene3D" id="3.60.15.10">
    <property type="entry name" value="Ribonuclease Z/Hydroxyacylglutathione hydrolase-like"/>
    <property type="match status" value="1"/>
</dbReference>
<feature type="domain" description="Response regulatory" evidence="2">
    <location>
        <begin position="340"/>
        <end position="461"/>
    </location>
</feature>
<dbReference type="SUPFAM" id="SSF55781">
    <property type="entry name" value="GAF domain-like"/>
    <property type="match status" value="1"/>
</dbReference>
<dbReference type="PANTHER" id="PTHR43102:SF2">
    <property type="entry name" value="GAF DOMAIN-CONTAINING PROTEIN"/>
    <property type="match status" value="1"/>
</dbReference>
<dbReference type="InterPro" id="IPR001789">
    <property type="entry name" value="Sig_transdc_resp-reg_receiver"/>
</dbReference>
<proteinExistence type="predicted"/>
<dbReference type="Proteomes" id="UP001516023">
    <property type="component" value="Unassembled WGS sequence"/>
</dbReference>
<name>A0ABD3PYV4_9STRA</name>
<dbReference type="Pfam" id="PF01590">
    <property type="entry name" value="GAF"/>
    <property type="match status" value="1"/>
</dbReference>
<dbReference type="SMART" id="SM00065">
    <property type="entry name" value="GAF"/>
    <property type="match status" value="1"/>
</dbReference>
<dbReference type="Pfam" id="PF12706">
    <property type="entry name" value="Lactamase_B_2"/>
    <property type="match status" value="1"/>
</dbReference>
<evidence type="ECO:0000256" key="1">
    <source>
        <dbReference type="PROSITE-ProRule" id="PRU00169"/>
    </source>
</evidence>
<comment type="caution">
    <text evidence="1">Lacks conserved residue(s) required for the propagation of feature annotation.</text>
</comment>
<dbReference type="InterPro" id="IPR036866">
    <property type="entry name" value="RibonucZ/Hydroxyglut_hydro"/>
</dbReference>
<reference evidence="3 4" key="1">
    <citation type="journal article" date="2020" name="G3 (Bethesda)">
        <title>Improved Reference Genome for Cyclotella cryptica CCMP332, a Model for Cell Wall Morphogenesis, Salinity Adaptation, and Lipid Production in Diatoms (Bacillariophyta).</title>
        <authorList>
            <person name="Roberts W.R."/>
            <person name="Downey K.M."/>
            <person name="Ruck E.C."/>
            <person name="Traller J.C."/>
            <person name="Alverson A.J."/>
        </authorList>
    </citation>
    <scope>NUCLEOTIDE SEQUENCE [LARGE SCALE GENOMIC DNA]</scope>
    <source>
        <strain evidence="3 4">CCMP332</strain>
    </source>
</reference>
<comment type="caution">
    <text evidence="3">The sequence shown here is derived from an EMBL/GenBank/DDBJ whole genome shotgun (WGS) entry which is preliminary data.</text>
</comment>
<evidence type="ECO:0000313" key="3">
    <source>
        <dbReference type="EMBL" id="KAL3793130.1"/>
    </source>
</evidence>
<accession>A0ABD3PYV4</accession>
<dbReference type="CDD" id="cd07715">
    <property type="entry name" value="TaR3-like_MBL-fold"/>
    <property type="match status" value="1"/>
</dbReference>
<dbReference type="InterPro" id="IPR001279">
    <property type="entry name" value="Metallo-B-lactamas"/>
</dbReference>
<dbReference type="SUPFAM" id="SSF56281">
    <property type="entry name" value="Metallo-hydrolase/oxidoreductase"/>
    <property type="match status" value="1"/>
</dbReference>
<dbReference type="InterPro" id="IPR003018">
    <property type="entry name" value="GAF"/>
</dbReference>
<evidence type="ECO:0000313" key="4">
    <source>
        <dbReference type="Proteomes" id="UP001516023"/>
    </source>
</evidence>